<accession>A0ABY4BE61</accession>
<proteinExistence type="predicted"/>
<dbReference type="Proteomes" id="UP000831068">
    <property type="component" value="Chromosome"/>
</dbReference>
<dbReference type="GeneID" id="78302026"/>
<gene>
    <name evidence="1" type="ORF">MTP08_10245</name>
</gene>
<name>A0ABY4BE61_9FLAO</name>
<dbReference type="EMBL" id="CP094529">
    <property type="protein sequence ID" value="UOE37445.1"/>
    <property type="molecule type" value="Genomic_DNA"/>
</dbReference>
<organism evidence="1 2">
    <name type="scientific">Chryseobacterium oryzae</name>
    <dbReference type="NCBI Taxonomy" id="2929799"/>
    <lineage>
        <taxon>Bacteria</taxon>
        <taxon>Pseudomonadati</taxon>
        <taxon>Bacteroidota</taxon>
        <taxon>Flavobacteriia</taxon>
        <taxon>Flavobacteriales</taxon>
        <taxon>Weeksellaceae</taxon>
        <taxon>Chryseobacterium group</taxon>
        <taxon>Chryseobacterium</taxon>
    </lineage>
</organism>
<evidence type="ECO:0000313" key="2">
    <source>
        <dbReference type="Proteomes" id="UP000831068"/>
    </source>
</evidence>
<keyword evidence="2" id="KW-1185">Reference proteome</keyword>
<protein>
    <recommendedName>
        <fullName evidence="3">Transcriptional regulator</fullName>
    </recommendedName>
</protein>
<reference evidence="1 2" key="1">
    <citation type="submission" date="2022-03" db="EMBL/GenBank/DDBJ databases">
        <title>Chryseobacterium sp. isolated from the Andong Sikhe.</title>
        <authorList>
            <person name="Won M."/>
            <person name="Kim S.-J."/>
            <person name="Kwon S.-W."/>
        </authorList>
    </citation>
    <scope>NUCLEOTIDE SEQUENCE [LARGE SCALE GENOMIC DNA]</scope>
    <source>
        <strain evidence="1 2">ADR-1</strain>
    </source>
</reference>
<evidence type="ECO:0008006" key="3">
    <source>
        <dbReference type="Google" id="ProtNLM"/>
    </source>
</evidence>
<sequence>MEKSNSIIGYFARFVQDSRMCPTHISLYVALFHLWEKSRFQTPFSISRKDAMELSRIKSFATYHKCIKEIHNAGFIVYSPNYNSYKGSLVEIIDFETLDKQKINIEKYPVLIPNTEVVFIKPELDEIELYFNERDLPSEEAKQFYSAYQSKDWKLCNNYPMKDWRSAARMWISKLKINT</sequence>
<dbReference type="RefSeq" id="WP_083206640.1">
    <property type="nucleotide sequence ID" value="NZ_CP094529.1"/>
</dbReference>
<evidence type="ECO:0000313" key="1">
    <source>
        <dbReference type="EMBL" id="UOE37445.1"/>
    </source>
</evidence>